<organism evidence="5">
    <name type="scientific">Thelazia callipaeda</name>
    <name type="common">Oriental eyeworm</name>
    <name type="synonym">Parasitic nematode</name>
    <dbReference type="NCBI Taxonomy" id="103827"/>
    <lineage>
        <taxon>Eukaryota</taxon>
        <taxon>Metazoa</taxon>
        <taxon>Ecdysozoa</taxon>
        <taxon>Nematoda</taxon>
        <taxon>Chromadorea</taxon>
        <taxon>Rhabditida</taxon>
        <taxon>Spirurina</taxon>
        <taxon>Spiruromorpha</taxon>
        <taxon>Thelazioidea</taxon>
        <taxon>Thelaziidae</taxon>
        <taxon>Thelazia</taxon>
    </lineage>
</organism>
<keyword evidence="1" id="KW-0863">Zinc-finger</keyword>
<gene>
    <name evidence="3" type="ORF">TCLT_LOCUS1071</name>
</gene>
<sequence length="505" mass="58276">MDSKANEANLQIGEIRKCIQCLFCKDSKPLNGFLSHIRQEHLNYKRYKCTKCTYECDTEEESTLHLLETSHNLKVRFCKFDDTSYQEYLARKIFQDCCREGCSDRSSADKREDKNSEEDCIFEHGEAMQPTTVCRKCGKKVVIHYVARKKHALQFHFTQNDDPELFKLLPATVKACFPEFSPSSDYECSACGKIFETDRGRRNHVLKEHFYWSAACPLLGCTTIINANNVLLEHFKLDHRLDKPALSKNLKLMLRNMKKERGDEFFRQLNECFPCPLPGKKPNSTQHSEQYKSQFLKPSLSDVLSSLISSHSNKQITRKNPQYSSSDSESSCAEIEDIDKTVIKTIHDCRFCLSLKDSQCVFSERGTVTLIVGSFVDVTELTNHPKDMENFDISFQTSHIYDGSDSFSDGQQLSCTICHLKVAKNVMESHAWTHLSIDTQANNRLPFQCTGCDFTAYRIFDIIYHAKIKHMWINENLFVPGVPWEVLKAFLRKVVECFPPVKHYM</sequence>
<proteinExistence type="predicted"/>
<dbReference type="InterPro" id="IPR013087">
    <property type="entry name" value="Znf_C2H2_type"/>
</dbReference>
<dbReference type="SMART" id="SM00355">
    <property type="entry name" value="ZnF_C2H2"/>
    <property type="match status" value="6"/>
</dbReference>
<keyword evidence="1" id="KW-0862">Zinc</keyword>
<evidence type="ECO:0000313" key="5">
    <source>
        <dbReference type="WBParaSite" id="TCLT_0000107001-mRNA-1"/>
    </source>
</evidence>
<keyword evidence="1" id="KW-0479">Metal-binding</keyword>
<evidence type="ECO:0000256" key="1">
    <source>
        <dbReference type="PROSITE-ProRule" id="PRU00042"/>
    </source>
</evidence>
<reference evidence="3 4" key="2">
    <citation type="submission" date="2018-11" db="EMBL/GenBank/DDBJ databases">
        <authorList>
            <consortium name="Pathogen Informatics"/>
        </authorList>
    </citation>
    <scope>NUCLEOTIDE SEQUENCE [LARGE SCALE GENOMIC DNA]</scope>
</reference>
<dbReference type="GO" id="GO:0008270">
    <property type="term" value="F:zinc ion binding"/>
    <property type="evidence" value="ECO:0007669"/>
    <property type="project" value="UniProtKB-KW"/>
</dbReference>
<dbReference type="AlphaFoldDB" id="A0A0N5CLS2"/>
<dbReference type="Proteomes" id="UP000276776">
    <property type="component" value="Unassembled WGS sequence"/>
</dbReference>
<reference evidence="5" key="1">
    <citation type="submission" date="2017-02" db="UniProtKB">
        <authorList>
            <consortium name="WormBaseParasite"/>
        </authorList>
    </citation>
    <scope>IDENTIFICATION</scope>
</reference>
<evidence type="ECO:0000259" key="2">
    <source>
        <dbReference type="PROSITE" id="PS50157"/>
    </source>
</evidence>
<dbReference type="EMBL" id="UYYF01000113">
    <property type="protein sequence ID" value="VDM96309.1"/>
    <property type="molecule type" value="Genomic_DNA"/>
</dbReference>
<evidence type="ECO:0000313" key="4">
    <source>
        <dbReference type="Proteomes" id="UP000276776"/>
    </source>
</evidence>
<protein>
    <submittedName>
        <fullName evidence="5">C2H2-type domain-containing protein</fullName>
    </submittedName>
</protein>
<dbReference type="PROSITE" id="PS50157">
    <property type="entry name" value="ZINC_FINGER_C2H2_2"/>
    <property type="match status" value="1"/>
</dbReference>
<feature type="domain" description="C2H2-type" evidence="2">
    <location>
        <begin position="186"/>
        <end position="209"/>
    </location>
</feature>
<keyword evidence="4" id="KW-1185">Reference proteome</keyword>
<dbReference type="PROSITE" id="PS00028">
    <property type="entry name" value="ZINC_FINGER_C2H2_1"/>
    <property type="match status" value="2"/>
</dbReference>
<evidence type="ECO:0000313" key="3">
    <source>
        <dbReference type="EMBL" id="VDM96309.1"/>
    </source>
</evidence>
<accession>A0A0N5CLS2</accession>
<name>A0A0N5CLS2_THECL</name>
<dbReference type="WBParaSite" id="TCLT_0000107001-mRNA-1">
    <property type="protein sequence ID" value="TCLT_0000107001-mRNA-1"/>
    <property type="gene ID" value="TCLT_0000107001"/>
</dbReference>
<dbReference type="STRING" id="103827.A0A0N5CLS2"/>
<dbReference type="OrthoDB" id="5823013at2759"/>